<keyword evidence="1" id="KW-0813">Transport</keyword>
<dbReference type="InterPro" id="IPR036640">
    <property type="entry name" value="ABC1_TM_sf"/>
</dbReference>
<dbReference type="AlphaFoldDB" id="A0AAW1T005"/>
<evidence type="ECO:0000313" key="7">
    <source>
        <dbReference type="EMBL" id="KAK9862066.1"/>
    </source>
</evidence>
<evidence type="ECO:0000313" key="8">
    <source>
        <dbReference type="Proteomes" id="UP001485043"/>
    </source>
</evidence>
<keyword evidence="3 5" id="KW-1133">Transmembrane helix</keyword>
<comment type="caution">
    <text evidence="7">The sequence shown here is derived from an EMBL/GenBank/DDBJ whole genome shotgun (WGS) entry which is preliminary data.</text>
</comment>
<feature type="domain" description="ABC transmembrane type-1" evidence="6">
    <location>
        <begin position="74"/>
        <end position="186"/>
    </location>
</feature>
<gene>
    <name evidence="7" type="ORF">WJX84_007252</name>
</gene>
<dbReference type="PANTHER" id="PTHR11384">
    <property type="entry name" value="ATP-BINDING CASSETTE, SUB-FAMILY D MEMBER"/>
    <property type="match status" value="1"/>
</dbReference>
<dbReference type="GO" id="GO:0005524">
    <property type="term" value="F:ATP binding"/>
    <property type="evidence" value="ECO:0007669"/>
    <property type="project" value="InterPro"/>
</dbReference>
<evidence type="ECO:0000256" key="3">
    <source>
        <dbReference type="ARBA" id="ARBA00022989"/>
    </source>
</evidence>
<proteinExistence type="predicted"/>
<dbReference type="InterPro" id="IPR011527">
    <property type="entry name" value="ABC1_TM_dom"/>
</dbReference>
<dbReference type="Pfam" id="PF06472">
    <property type="entry name" value="ABC_membrane_2"/>
    <property type="match status" value="1"/>
</dbReference>
<feature type="transmembrane region" description="Helical" evidence="5">
    <location>
        <begin position="119"/>
        <end position="139"/>
    </location>
</feature>
<feature type="transmembrane region" description="Helical" evidence="5">
    <location>
        <begin position="77"/>
        <end position="99"/>
    </location>
</feature>
<evidence type="ECO:0000256" key="2">
    <source>
        <dbReference type="ARBA" id="ARBA00022692"/>
    </source>
</evidence>
<dbReference type="Proteomes" id="UP001485043">
    <property type="component" value="Unassembled WGS sequence"/>
</dbReference>
<dbReference type="GO" id="GO:0016020">
    <property type="term" value="C:membrane"/>
    <property type="evidence" value="ECO:0007669"/>
    <property type="project" value="InterPro"/>
</dbReference>
<dbReference type="PANTHER" id="PTHR11384:SF59">
    <property type="entry name" value="LYSOSOMAL COBALAMIN TRANSPORTER ABCD4"/>
    <property type="match status" value="1"/>
</dbReference>
<dbReference type="Gene3D" id="1.20.1560.10">
    <property type="entry name" value="ABC transporter type 1, transmembrane domain"/>
    <property type="match status" value="1"/>
</dbReference>
<dbReference type="SUPFAM" id="SSF90123">
    <property type="entry name" value="ABC transporter transmembrane region"/>
    <property type="match status" value="1"/>
</dbReference>
<keyword evidence="4 5" id="KW-0472">Membrane</keyword>
<organism evidence="7 8">
    <name type="scientific">Apatococcus fuscideae</name>
    <dbReference type="NCBI Taxonomy" id="2026836"/>
    <lineage>
        <taxon>Eukaryota</taxon>
        <taxon>Viridiplantae</taxon>
        <taxon>Chlorophyta</taxon>
        <taxon>core chlorophytes</taxon>
        <taxon>Trebouxiophyceae</taxon>
        <taxon>Chlorellales</taxon>
        <taxon>Chlorellaceae</taxon>
        <taxon>Apatococcus</taxon>
    </lineage>
</organism>
<evidence type="ECO:0000256" key="5">
    <source>
        <dbReference type="SAM" id="Phobius"/>
    </source>
</evidence>
<keyword evidence="8" id="KW-1185">Reference proteome</keyword>
<evidence type="ECO:0000256" key="1">
    <source>
        <dbReference type="ARBA" id="ARBA00022448"/>
    </source>
</evidence>
<name>A0AAW1T005_9CHLO</name>
<reference evidence="7 8" key="1">
    <citation type="journal article" date="2024" name="Nat. Commun.">
        <title>Phylogenomics reveals the evolutionary origins of lichenization in chlorophyte algae.</title>
        <authorList>
            <person name="Puginier C."/>
            <person name="Libourel C."/>
            <person name="Otte J."/>
            <person name="Skaloud P."/>
            <person name="Haon M."/>
            <person name="Grisel S."/>
            <person name="Petersen M."/>
            <person name="Berrin J.G."/>
            <person name="Delaux P.M."/>
            <person name="Dal Grande F."/>
            <person name="Keller J."/>
        </authorList>
    </citation>
    <scope>NUCLEOTIDE SEQUENCE [LARGE SCALE GENOMIC DNA]</scope>
    <source>
        <strain evidence="7 8">SAG 2523</strain>
    </source>
</reference>
<keyword evidence="2 5" id="KW-0812">Transmembrane</keyword>
<dbReference type="EMBL" id="JALJOV010000661">
    <property type="protein sequence ID" value="KAK9862066.1"/>
    <property type="molecule type" value="Genomic_DNA"/>
</dbReference>
<dbReference type="InterPro" id="IPR050835">
    <property type="entry name" value="ABC_transporter_sub-D"/>
</dbReference>
<dbReference type="GO" id="GO:0140359">
    <property type="term" value="F:ABC-type transporter activity"/>
    <property type="evidence" value="ECO:0007669"/>
    <property type="project" value="InterPro"/>
</dbReference>
<evidence type="ECO:0000256" key="4">
    <source>
        <dbReference type="ARBA" id="ARBA00023136"/>
    </source>
</evidence>
<accession>A0AAW1T005</accession>
<sequence>MGASKPQTAFHSFVGLRQRPGKHITNLSAASEKQSSVEPPISLPQGASADLTVIWKRLRKLAVPYWKDSEVAAQARWRLAGVIALTLGTTGVSVMFNFLGRDFFNALSEKDAERFTQMLFKWLGALTIGIPVFVFRDYYQSKLALEWRNWMTEDFTKRYFENRTFYQIQITGQPDNPDQRVSADIRSVL</sequence>
<evidence type="ECO:0000259" key="6">
    <source>
        <dbReference type="Pfam" id="PF06472"/>
    </source>
</evidence>
<protein>
    <recommendedName>
        <fullName evidence="6">ABC transmembrane type-1 domain-containing protein</fullName>
    </recommendedName>
</protein>